<feature type="compositionally biased region" description="Pro residues" evidence="1">
    <location>
        <begin position="282"/>
        <end position="293"/>
    </location>
</feature>
<keyword evidence="2" id="KW-1133">Transmembrane helix</keyword>
<evidence type="ECO:0000313" key="3">
    <source>
        <dbReference type="EMBL" id="TDP43065.1"/>
    </source>
</evidence>
<gene>
    <name evidence="3" type="ORF">DFR75_1012185</name>
</gene>
<sequence>MATGVGLRIADDECVAAVVTDDGAKHFVERSSVLHMSDDGDAALGDAPLSGKAHAISGFVRAIGDPAGVDVDGGEAYRAEDLLATAMFCLIDLTTEHLSGPAEFYATHPAQWSPEVVRGVREALDYLGLKSVALLGEDELPQPAEGADPGKAFASSAAEAALVAVLATPAGATPPDPIVTENSLVKTDVMPAVEPPVVVAQAYSAALPVQHPTKAMAATVPAPAPAPTPAPARNKTPLLIAGAALIGLVLGGIAVSVLLRGTEPTEPPTISDAHSETTQQPAPTPVVAPPPPETTTEEPVVTTTPEPTTTTEEPTTTEAPTTTTPSPTTTTPTTTPGRTTTTRPFPFQPREPGELPPPLEIPGWRKTEAGSG</sequence>
<feature type="compositionally biased region" description="Low complexity" evidence="1">
    <location>
        <begin position="297"/>
        <end position="345"/>
    </location>
</feature>
<evidence type="ECO:0000313" key="4">
    <source>
        <dbReference type="Proteomes" id="UP000295087"/>
    </source>
</evidence>
<dbReference type="AlphaFoldDB" id="A0A4R6PVV5"/>
<reference evidence="3 4" key="1">
    <citation type="submission" date="2019-03" db="EMBL/GenBank/DDBJ databases">
        <title>Genomic Encyclopedia of Type Strains, Phase IV (KMG-IV): sequencing the most valuable type-strain genomes for metagenomic binning, comparative biology and taxonomic classification.</title>
        <authorList>
            <person name="Goeker M."/>
        </authorList>
    </citation>
    <scope>NUCLEOTIDE SEQUENCE [LARGE SCALE GENOMIC DNA]</scope>
    <source>
        <strain evidence="3 4">DSM 44496</strain>
    </source>
</reference>
<keyword evidence="2" id="KW-0472">Membrane</keyword>
<proteinExistence type="predicted"/>
<dbReference type="RefSeq" id="WP_067484241.1">
    <property type="nucleotide sequence ID" value="NZ_JBHXPO010000002.1"/>
</dbReference>
<dbReference type="Gene3D" id="3.30.420.40">
    <property type="match status" value="1"/>
</dbReference>
<feature type="compositionally biased region" description="Pro residues" evidence="1">
    <location>
        <begin position="346"/>
        <end position="360"/>
    </location>
</feature>
<keyword evidence="4" id="KW-1185">Reference proteome</keyword>
<dbReference type="EMBL" id="SNXK01000001">
    <property type="protein sequence ID" value="TDP43065.1"/>
    <property type="molecule type" value="Genomic_DNA"/>
</dbReference>
<protein>
    <submittedName>
        <fullName evidence="3">Uncharacterized protein</fullName>
    </submittedName>
</protein>
<feature type="compositionally biased region" description="Basic and acidic residues" evidence="1">
    <location>
        <begin position="363"/>
        <end position="372"/>
    </location>
</feature>
<dbReference type="Proteomes" id="UP000295087">
    <property type="component" value="Unassembled WGS sequence"/>
</dbReference>
<name>A0A4R6PVV5_NOCIG</name>
<feature type="transmembrane region" description="Helical" evidence="2">
    <location>
        <begin position="238"/>
        <end position="259"/>
    </location>
</feature>
<evidence type="ECO:0000256" key="2">
    <source>
        <dbReference type="SAM" id="Phobius"/>
    </source>
</evidence>
<organism evidence="3 4">
    <name type="scientific">Nocardia ignorata</name>
    <dbReference type="NCBI Taxonomy" id="145285"/>
    <lineage>
        <taxon>Bacteria</taxon>
        <taxon>Bacillati</taxon>
        <taxon>Actinomycetota</taxon>
        <taxon>Actinomycetes</taxon>
        <taxon>Mycobacteriales</taxon>
        <taxon>Nocardiaceae</taxon>
        <taxon>Nocardia</taxon>
    </lineage>
</organism>
<accession>A0A4R6PVV5</accession>
<evidence type="ECO:0000256" key="1">
    <source>
        <dbReference type="SAM" id="MobiDB-lite"/>
    </source>
</evidence>
<comment type="caution">
    <text evidence="3">The sequence shown here is derived from an EMBL/GenBank/DDBJ whole genome shotgun (WGS) entry which is preliminary data.</text>
</comment>
<keyword evidence="2" id="KW-0812">Transmembrane</keyword>
<feature type="region of interest" description="Disordered" evidence="1">
    <location>
        <begin position="264"/>
        <end position="372"/>
    </location>
</feature>